<dbReference type="InterPro" id="IPR021109">
    <property type="entry name" value="Peptidase_aspartic_dom_sf"/>
</dbReference>
<reference evidence="2 3" key="1">
    <citation type="submission" date="2020-04" db="EMBL/GenBank/DDBJ databases">
        <title>Perkinsus chesapeaki whole genome sequence.</title>
        <authorList>
            <person name="Bogema D.R."/>
        </authorList>
    </citation>
    <scope>NUCLEOTIDE SEQUENCE [LARGE SCALE GENOMIC DNA]</scope>
    <source>
        <strain evidence="2">ATCC PRA-425</strain>
    </source>
</reference>
<feature type="region of interest" description="Disordered" evidence="1">
    <location>
        <begin position="1"/>
        <end position="30"/>
    </location>
</feature>
<evidence type="ECO:0000256" key="1">
    <source>
        <dbReference type="SAM" id="MobiDB-lite"/>
    </source>
</evidence>
<sequence>SSSLFSVEKLGESSEQDPPDDESKVYMAGDSSGLSRLPRIRVRTKLPDGTFKPVTVIIDSGSVNSLVNPELVTSFEKLAVPPISITGFNGAATQFSSEVIIPIYPDAPNCDDGPDRICSWRMLVAPTSLNLPADTVLLGFKTLSKMHFKLDSETIHFGTLGLTLP</sequence>
<feature type="non-terminal residue" evidence="2">
    <location>
        <position position="1"/>
    </location>
</feature>
<dbReference type="AlphaFoldDB" id="A0A7J6KIR9"/>
<organism evidence="2 3">
    <name type="scientific">Perkinsus chesapeaki</name>
    <name type="common">Clam parasite</name>
    <name type="synonym">Perkinsus andrewsi</name>
    <dbReference type="NCBI Taxonomy" id="330153"/>
    <lineage>
        <taxon>Eukaryota</taxon>
        <taxon>Sar</taxon>
        <taxon>Alveolata</taxon>
        <taxon>Perkinsozoa</taxon>
        <taxon>Perkinsea</taxon>
        <taxon>Perkinsida</taxon>
        <taxon>Perkinsidae</taxon>
        <taxon>Perkinsus</taxon>
    </lineage>
</organism>
<evidence type="ECO:0000313" key="3">
    <source>
        <dbReference type="Proteomes" id="UP000591131"/>
    </source>
</evidence>
<keyword evidence="3" id="KW-1185">Reference proteome</keyword>
<feature type="non-terminal residue" evidence="2">
    <location>
        <position position="165"/>
    </location>
</feature>
<proteinExistence type="predicted"/>
<comment type="caution">
    <text evidence="2">The sequence shown here is derived from an EMBL/GenBank/DDBJ whole genome shotgun (WGS) entry which is preliminary data.</text>
</comment>
<dbReference type="Gene3D" id="2.40.70.10">
    <property type="entry name" value="Acid Proteases"/>
    <property type="match status" value="1"/>
</dbReference>
<protein>
    <submittedName>
        <fullName evidence="2">Uncharacterized protein</fullName>
    </submittedName>
</protein>
<name>A0A7J6KIR9_PERCH</name>
<gene>
    <name evidence="2" type="ORF">FOL47_004996</name>
</gene>
<evidence type="ECO:0000313" key="2">
    <source>
        <dbReference type="EMBL" id="KAF4647173.1"/>
    </source>
</evidence>
<dbReference type="Proteomes" id="UP000591131">
    <property type="component" value="Unassembled WGS sequence"/>
</dbReference>
<dbReference type="EMBL" id="JAAPAO010002803">
    <property type="protein sequence ID" value="KAF4647173.1"/>
    <property type="molecule type" value="Genomic_DNA"/>
</dbReference>
<accession>A0A7J6KIR9</accession>